<keyword evidence="2" id="KW-1185">Reference proteome</keyword>
<dbReference type="Proteomes" id="UP001207468">
    <property type="component" value="Unassembled WGS sequence"/>
</dbReference>
<protein>
    <submittedName>
        <fullName evidence="1">Uncharacterized protein</fullName>
    </submittedName>
</protein>
<evidence type="ECO:0000313" key="1">
    <source>
        <dbReference type="EMBL" id="KAI9436101.1"/>
    </source>
</evidence>
<dbReference type="EMBL" id="JAGFNK010001012">
    <property type="protein sequence ID" value="KAI9436101.1"/>
    <property type="molecule type" value="Genomic_DNA"/>
</dbReference>
<feature type="non-terminal residue" evidence="1">
    <location>
        <position position="176"/>
    </location>
</feature>
<evidence type="ECO:0000313" key="2">
    <source>
        <dbReference type="Proteomes" id="UP001207468"/>
    </source>
</evidence>
<comment type="caution">
    <text evidence="1">The sequence shown here is derived from an EMBL/GenBank/DDBJ whole genome shotgun (WGS) entry which is preliminary data.</text>
</comment>
<proteinExistence type="predicted"/>
<organism evidence="1 2">
    <name type="scientific">Russula earlei</name>
    <dbReference type="NCBI Taxonomy" id="71964"/>
    <lineage>
        <taxon>Eukaryota</taxon>
        <taxon>Fungi</taxon>
        <taxon>Dikarya</taxon>
        <taxon>Basidiomycota</taxon>
        <taxon>Agaricomycotina</taxon>
        <taxon>Agaricomycetes</taxon>
        <taxon>Russulales</taxon>
        <taxon>Russulaceae</taxon>
        <taxon>Russula</taxon>
    </lineage>
</organism>
<name>A0ACC0TS17_9AGAM</name>
<gene>
    <name evidence="1" type="ORF">F5148DRAFT_1265479</name>
</gene>
<accession>A0ACC0TS17</accession>
<reference evidence="1" key="1">
    <citation type="submission" date="2021-03" db="EMBL/GenBank/DDBJ databases">
        <title>Evolutionary priming and transition to the ectomycorrhizal habit in an iconic lineage of mushroom-forming fungi: is preadaptation a requirement?</title>
        <authorList>
            <consortium name="DOE Joint Genome Institute"/>
            <person name="Looney B.P."/>
            <person name="Miyauchi S."/>
            <person name="Morin E."/>
            <person name="Drula E."/>
            <person name="Courty P.E."/>
            <person name="Chicoki N."/>
            <person name="Fauchery L."/>
            <person name="Kohler A."/>
            <person name="Kuo A."/>
            <person name="LaButti K."/>
            <person name="Pangilinan J."/>
            <person name="Lipzen A."/>
            <person name="Riley R."/>
            <person name="Andreopoulos W."/>
            <person name="He G."/>
            <person name="Johnson J."/>
            <person name="Barry K.W."/>
            <person name="Grigoriev I.V."/>
            <person name="Nagy L."/>
            <person name="Hibbett D."/>
            <person name="Henrissat B."/>
            <person name="Matheny P.B."/>
            <person name="Labbe J."/>
            <person name="Martin A.F."/>
        </authorList>
    </citation>
    <scope>NUCLEOTIDE SEQUENCE</scope>
    <source>
        <strain evidence="1">BPL698</strain>
    </source>
</reference>
<sequence length="176" mass="19426">MTCSTDYGVIVSLVTDIRSRTLLRAQAQSPLPTSHATHPLSMADGNPLAAAPDSDAGRDPCAVWHATERCLTLLVPLCHSITLHLLLYQLQHHLHRQYKLIPNLPRPVDGTSPATCALVPWDSSLWPYPHAPLDDIGELNFADTGDLSDFDAFRTATAEQQNVAKKDRAKEREEIE</sequence>